<name>A0ABY7PHU6_9ACTN</name>
<keyword evidence="3" id="KW-1185">Reference proteome</keyword>
<gene>
    <name evidence="2" type="ORF">O1G22_18875</name>
</gene>
<feature type="transmembrane region" description="Helical" evidence="1">
    <location>
        <begin position="21"/>
        <end position="41"/>
    </location>
</feature>
<accession>A0ABY7PHU6</accession>
<evidence type="ECO:0000256" key="1">
    <source>
        <dbReference type="SAM" id="Phobius"/>
    </source>
</evidence>
<proteinExistence type="predicted"/>
<organism evidence="2 3">
    <name type="scientific">Streptomyces camelliae</name>
    <dbReference type="NCBI Taxonomy" id="3004093"/>
    <lineage>
        <taxon>Bacteria</taxon>
        <taxon>Bacillati</taxon>
        <taxon>Actinomycetota</taxon>
        <taxon>Actinomycetes</taxon>
        <taxon>Kitasatosporales</taxon>
        <taxon>Streptomycetaceae</taxon>
        <taxon>Streptomyces</taxon>
    </lineage>
</organism>
<feature type="transmembrane region" description="Helical" evidence="1">
    <location>
        <begin position="148"/>
        <end position="169"/>
    </location>
</feature>
<dbReference type="Proteomes" id="UP001212326">
    <property type="component" value="Chromosome"/>
</dbReference>
<keyword evidence="1" id="KW-0472">Membrane</keyword>
<keyword evidence="1" id="KW-1133">Transmembrane helix</keyword>
<reference evidence="2 3" key="1">
    <citation type="submission" date="2022-12" db="EMBL/GenBank/DDBJ databases">
        <authorList>
            <person name="Mo P."/>
        </authorList>
    </citation>
    <scope>NUCLEOTIDE SEQUENCE [LARGE SCALE GENOMIC DNA]</scope>
    <source>
        <strain evidence="2 3">HUAS 2-6</strain>
    </source>
</reference>
<evidence type="ECO:0008006" key="4">
    <source>
        <dbReference type="Google" id="ProtNLM"/>
    </source>
</evidence>
<evidence type="ECO:0000313" key="2">
    <source>
        <dbReference type="EMBL" id="WBO69259.1"/>
    </source>
</evidence>
<protein>
    <recommendedName>
        <fullName evidence="4">Integral membrane protein</fullName>
    </recommendedName>
</protein>
<feature type="transmembrane region" description="Helical" evidence="1">
    <location>
        <begin position="47"/>
        <end position="71"/>
    </location>
</feature>
<keyword evidence="1" id="KW-0812">Transmembrane</keyword>
<dbReference type="EMBL" id="CP115300">
    <property type="protein sequence ID" value="WBO69259.1"/>
    <property type="molecule type" value="Genomic_DNA"/>
</dbReference>
<sequence length="171" mass="17657">MASGTPGSGHTTSHGEPRTDYSGAIYGALLAASVVAGAGAVGLFPRAALVVLLLVTGIVFWAAHVYARLAGERIHGQRLTWDEIRRTARREWPMVQAAVPPAIAVVISPLLGLGLAGTAWFALGVALAEQVAWATVAAARAGASRRQAVISGLANLLFGLIIVVAKTVVHH</sequence>
<evidence type="ECO:0000313" key="3">
    <source>
        <dbReference type="Proteomes" id="UP001212326"/>
    </source>
</evidence>